<evidence type="ECO:0000256" key="1">
    <source>
        <dbReference type="PROSITE-ProRule" id="PRU00473"/>
    </source>
</evidence>
<evidence type="ECO:0000313" key="6">
    <source>
        <dbReference type="Proteomes" id="UP000526003"/>
    </source>
</evidence>
<sequence length="380" mass="39736">MSPNKFLALALCLSITGCAQTPQSDADGGPWWSFGSGSDKVADKGTAKPDVKADAKAPAAPADKTAAAPATPAPVAKAQDSGSSWWPFSSKESAPKAAVADSKAAAPVAPIATTSAAAAAAKADSESKWWWPFSNQPKAVTKADIKDVPMPDPKITQAWLDDYEPRLRSAIQDKRLQVERRENILVVIVPVDEAFNPKRPAMLLPSTLGPFTRIAKLVESDTKTSVLVLGHGDSSGAAPATQTLSKERATSVASIFSLGGMKRDRLMLRGMGDLMPRAANDSVQGRALNRRVEIVLTQRTTMLALLSKYSSPTPPAAEMVAIQDAKPASVALADKKATPAKKAAPAKKATTAKKAAPAKKQPAKTPTPAKKPVPVKAAAN</sequence>
<dbReference type="PROSITE" id="PS51123">
    <property type="entry name" value="OMPA_2"/>
    <property type="match status" value="1"/>
</dbReference>
<protein>
    <submittedName>
        <fullName evidence="5">OmpA family protein</fullName>
    </submittedName>
</protein>
<evidence type="ECO:0000313" key="5">
    <source>
        <dbReference type="EMBL" id="MBC2693053.1"/>
    </source>
</evidence>
<dbReference type="InterPro" id="IPR050330">
    <property type="entry name" value="Bact_OuterMem_StrucFunc"/>
</dbReference>
<dbReference type="EMBL" id="JACMYG010000038">
    <property type="protein sequence ID" value="MBC2693053.1"/>
    <property type="molecule type" value="Genomic_DNA"/>
</dbReference>
<feature type="compositionally biased region" description="Basic and acidic residues" evidence="2">
    <location>
        <begin position="40"/>
        <end position="55"/>
    </location>
</feature>
<keyword evidence="3" id="KW-0732">Signal</keyword>
<feature type="compositionally biased region" description="Polar residues" evidence="2">
    <location>
        <begin position="80"/>
        <end position="89"/>
    </location>
</feature>
<evidence type="ECO:0000256" key="2">
    <source>
        <dbReference type="SAM" id="MobiDB-lite"/>
    </source>
</evidence>
<dbReference type="Proteomes" id="UP000526003">
    <property type="component" value="Unassembled WGS sequence"/>
</dbReference>
<accession>A0A7X1KZW5</accession>
<dbReference type="RefSeq" id="WP_182343718.1">
    <property type="nucleotide sequence ID" value="NZ_CP130043.1"/>
</dbReference>
<feature type="chain" id="PRO_5030709574" evidence="3">
    <location>
        <begin position="20"/>
        <end position="380"/>
    </location>
</feature>
<dbReference type="PANTHER" id="PTHR30329:SF20">
    <property type="entry name" value="EXPORTED PROTEIN"/>
    <property type="match status" value="1"/>
</dbReference>
<dbReference type="SUPFAM" id="SSF103088">
    <property type="entry name" value="OmpA-like"/>
    <property type="match status" value="1"/>
</dbReference>
<feature type="signal peptide" evidence="3">
    <location>
        <begin position="1"/>
        <end position="19"/>
    </location>
</feature>
<dbReference type="AlphaFoldDB" id="A0A7X1KZW5"/>
<feature type="region of interest" description="Disordered" evidence="2">
    <location>
        <begin position="22"/>
        <end position="89"/>
    </location>
</feature>
<dbReference type="PANTHER" id="PTHR30329">
    <property type="entry name" value="STATOR ELEMENT OF FLAGELLAR MOTOR COMPLEX"/>
    <property type="match status" value="1"/>
</dbReference>
<reference evidence="5 6" key="1">
    <citation type="submission" date="2020-08" db="EMBL/GenBank/DDBJ databases">
        <title>Pseudomonas sp. nov.</title>
        <authorList>
            <person name="Gieschler S."/>
            <person name="Fiedler G."/>
            <person name="Brinks E."/>
            <person name="Boehnlein C."/>
            <person name="Franz C.M.A.P."/>
            <person name="Kabisch J."/>
        </authorList>
    </citation>
    <scope>NUCLEOTIDE SEQUENCE [LARGE SCALE GENOMIC DNA]</scope>
    <source>
        <strain evidence="5 6">MBT-1</strain>
    </source>
</reference>
<keyword evidence="6" id="KW-1185">Reference proteome</keyword>
<dbReference type="InterPro" id="IPR006665">
    <property type="entry name" value="OmpA-like"/>
</dbReference>
<dbReference type="Gene3D" id="3.30.1330.60">
    <property type="entry name" value="OmpA-like domain"/>
    <property type="match status" value="1"/>
</dbReference>
<organism evidence="5 6">
    <name type="scientific">Pseudomonas kielensis</name>
    <dbReference type="NCBI Taxonomy" id="2762577"/>
    <lineage>
        <taxon>Bacteria</taxon>
        <taxon>Pseudomonadati</taxon>
        <taxon>Pseudomonadota</taxon>
        <taxon>Gammaproteobacteria</taxon>
        <taxon>Pseudomonadales</taxon>
        <taxon>Pseudomonadaceae</taxon>
        <taxon>Pseudomonas</taxon>
    </lineage>
</organism>
<dbReference type="GO" id="GO:0016020">
    <property type="term" value="C:membrane"/>
    <property type="evidence" value="ECO:0007669"/>
    <property type="project" value="UniProtKB-UniRule"/>
</dbReference>
<gene>
    <name evidence="5" type="ORF">H7995_25010</name>
</gene>
<proteinExistence type="predicted"/>
<dbReference type="InterPro" id="IPR036737">
    <property type="entry name" value="OmpA-like_sf"/>
</dbReference>
<name>A0A7X1KZW5_9PSED</name>
<evidence type="ECO:0000256" key="3">
    <source>
        <dbReference type="SAM" id="SignalP"/>
    </source>
</evidence>
<dbReference type="PROSITE" id="PS51257">
    <property type="entry name" value="PROKAR_LIPOPROTEIN"/>
    <property type="match status" value="1"/>
</dbReference>
<feature type="region of interest" description="Disordered" evidence="2">
    <location>
        <begin position="333"/>
        <end position="380"/>
    </location>
</feature>
<dbReference type="Pfam" id="PF00691">
    <property type="entry name" value="OmpA"/>
    <property type="match status" value="1"/>
</dbReference>
<feature type="domain" description="OmpA-like" evidence="4">
    <location>
        <begin position="182"/>
        <end position="300"/>
    </location>
</feature>
<keyword evidence="1" id="KW-0472">Membrane</keyword>
<feature type="compositionally biased region" description="Low complexity" evidence="2">
    <location>
        <begin position="56"/>
        <end position="78"/>
    </location>
</feature>
<dbReference type="CDD" id="cd07185">
    <property type="entry name" value="OmpA_C-like"/>
    <property type="match status" value="1"/>
</dbReference>
<comment type="caution">
    <text evidence="5">The sequence shown here is derived from an EMBL/GenBank/DDBJ whole genome shotgun (WGS) entry which is preliminary data.</text>
</comment>
<evidence type="ECO:0000259" key="4">
    <source>
        <dbReference type="PROSITE" id="PS51123"/>
    </source>
</evidence>
<feature type="compositionally biased region" description="Low complexity" evidence="2">
    <location>
        <begin position="340"/>
        <end position="380"/>
    </location>
</feature>